<protein>
    <submittedName>
        <fullName evidence="1">Uncharacterized protein</fullName>
    </submittedName>
</protein>
<proteinExistence type="predicted"/>
<evidence type="ECO:0000313" key="1">
    <source>
        <dbReference type="EMBL" id="JAH12037.1"/>
    </source>
</evidence>
<accession>A0A0E9Q679</accession>
<reference evidence="1" key="2">
    <citation type="journal article" date="2015" name="Fish Shellfish Immunol.">
        <title>Early steps in the European eel (Anguilla anguilla)-Vibrio vulnificus interaction in the gills: Role of the RtxA13 toxin.</title>
        <authorList>
            <person name="Callol A."/>
            <person name="Pajuelo D."/>
            <person name="Ebbesson L."/>
            <person name="Teles M."/>
            <person name="MacKenzie S."/>
            <person name="Amaro C."/>
        </authorList>
    </citation>
    <scope>NUCLEOTIDE SEQUENCE</scope>
</reference>
<organism evidence="1">
    <name type="scientific">Anguilla anguilla</name>
    <name type="common">European freshwater eel</name>
    <name type="synonym">Muraena anguilla</name>
    <dbReference type="NCBI Taxonomy" id="7936"/>
    <lineage>
        <taxon>Eukaryota</taxon>
        <taxon>Metazoa</taxon>
        <taxon>Chordata</taxon>
        <taxon>Craniata</taxon>
        <taxon>Vertebrata</taxon>
        <taxon>Euteleostomi</taxon>
        <taxon>Actinopterygii</taxon>
        <taxon>Neopterygii</taxon>
        <taxon>Teleostei</taxon>
        <taxon>Anguilliformes</taxon>
        <taxon>Anguillidae</taxon>
        <taxon>Anguilla</taxon>
    </lineage>
</organism>
<dbReference type="AlphaFoldDB" id="A0A0E9Q679"/>
<name>A0A0E9Q679_ANGAN</name>
<dbReference type="EMBL" id="GBXM01096540">
    <property type="protein sequence ID" value="JAH12037.1"/>
    <property type="molecule type" value="Transcribed_RNA"/>
</dbReference>
<sequence length="28" mass="3418">MATLIYYILNLYIYLIRRISNLGRTITR</sequence>
<reference evidence="1" key="1">
    <citation type="submission" date="2014-11" db="EMBL/GenBank/DDBJ databases">
        <authorList>
            <person name="Amaro Gonzalez C."/>
        </authorList>
    </citation>
    <scope>NUCLEOTIDE SEQUENCE</scope>
</reference>